<feature type="compositionally biased region" description="Low complexity" evidence="1">
    <location>
        <begin position="86"/>
        <end position="96"/>
    </location>
</feature>
<feature type="compositionally biased region" description="Basic and acidic residues" evidence="1">
    <location>
        <begin position="50"/>
        <end position="64"/>
    </location>
</feature>
<evidence type="ECO:0000313" key="3">
    <source>
        <dbReference type="Proteomes" id="UP000006352"/>
    </source>
</evidence>
<dbReference type="GeneID" id="24096579"/>
<keyword evidence="3" id="KW-1185">Reference proteome</keyword>
<dbReference type="HOGENOM" id="CLU_1825314_0_0_1"/>
<feature type="compositionally biased region" description="Low complexity" evidence="1">
    <location>
        <begin position="119"/>
        <end position="141"/>
    </location>
</feature>
<dbReference type="RefSeq" id="XP_012180951.1">
    <property type="nucleotide sequence ID" value="XM_012325561.1"/>
</dbReference>
<organism evidence="2 3">
    <name type="scientific">Fibroporia radiculosa</name>
    <dbReference type="NCBI Taxonomy" id="599839"/>
    <lineage>
        <taxon>Eukaryota</taxon>
        <taxon>Fungi</taxon>
        <taxon>Dikarya</taxon>
        <taxon>Basidiomycota</taxon>
        <taxon>Agaricomycotina</taxon>
        <taxon>Agaricomycetes</taxon>
        <taxon>Polyporales</taxon>
        <taxon>Fibroporiaceae</taxon>
        <taxon>Fibroporia</taxon>
    </lineage>
</organism>
<accession>J4G686</accession>
<protein>
    <submittedName>
        <fullName evidence="2">Uncharacterized protein</fullName>
    </submittedName>
</protein>
<reference evidence="2 3" key="1">
    <citation type="journal article" date="2012" name="Appl. Environ. Microbiol.">
        <title>Short-read sequencing for genomic analysis of the brown rot fungus Fibroporia radiculosa.</title>
        <authorList>
            <person name="Tang J.D."/>
            <person name="Perkins A.D."/>
            <person name="Sonstegard T.S."/>
            <person name="Schroeder S.G."/>
            <person name="Burgess S.C."/>
            <person name="Diehl S.V."/>
        </authorList>
    </citation>
    <scope>NUCLEOTIDE SEQUENCE [LARGE SCALE GENOMIC DNA]</scope>
    <source>
        <strain evidence="2 3">TFFH 294</strain>
    </source>
</reference>
<name>J4G686_9APHY</name>
<evidence type="ECO:0000313" key="2">
    <source>
        <dbReference type="EMBL" id="CCM01668.1"/>
    </source>
</evidence>
<feature type="region of interest" description="Disordered" evidence="1">
    <location>
        <begin position="25"/>
        <end position="141"/>
    </location>
</feature>
<dbReference type="Proteomes" id="UP000006352">
    <property type="component" value="Unassembled WGS sequence"/>
</dbReference>
<dbReference type="InParanoid" id="J4G686"/>
<dbReference type="AlphaFoldDB" id="J4G686"/>
<gene>
    <name evidence="2" type="ORF">FIBRA_03731</name>
</gene>
<proteinExistence type="predicted"/>
<sequence>MGGVYIQKKNYESSILKLSGGELCGKTMADGAQKGDARNIDDGQGIRTGRRCEQAKEDEREHKSISRAARYQGPHHSPPRFKRRSLSPSSATSHPSPALPTPFRFTCPPGRPPLRPRRAPTAPRRARSSPPRSPSMSAEAP</sequence>
<evidence type="ECO:0000256" key="1">
    <source>
        <dbReference type="SAM" id="MobiDB-lite"/>
    </source>
</evidence>
<dbReference type="EMBL" id="HE797044">
    <property type="protein sequence ID" value="CCM01668.1"/>
    <property type="molecule type" value="Genomic_DNA"/>
</dbReference>